<proteinExistence type="predicted"/>
<organism evidence="2 3">
    <name type="scientific">Hoeflea algicola</name>
    <dbReference type="NCBI Taxonomy" id="2983763"/>
    <lineage>
        <taxon>Bacteria</taxon>
        <taxon>Pseudomonadati</taxon>
        <taxon>Pseudomonadota</taxon>
        <taxon>Alphaproteobacteria</taxon>
        <taxon>Hyphomicrobiales</taxon>
        <taxon>Rhizobiaceae</taxon>
        <taxon>Hoeflea</taxon>
    </lineage>
</organism>
<dbReference type="RefSeq" id="WP_267654779.1">
    <property type="nucleotide sequence ID" value="NZ_JAOVZR010000001.1"/>
</dbReference>
<dbReference type="Proteomes" id="UP001073227">
    <property type="component" value="Unassembled WGS sequence"/>
</dbReference>
<feature type="transmembrane region" description="Helical" evidence="1">
    <location>
        <begin position="26"/>
        <end position="46"/>
    </location>
</feature>
<gene>
    <name evidence="2" type="ORF">OEG84_16560</name>
</gene>
<evidence type="ECO:0000313" key="2">
    <source>
        <dbReference type="EMBL" id="MCY0149276.1"/>
    </source>
</evidence>
<accession>A0ABT3ZBV0</accession>
<name>A0ABT3ZBV0_9HYPH</name>
<protein>
    <submittedName>
        <fullName evidence="2">GlpM family protein</fullName>
    </submittedName>
</protein>
<feature type="transmembrane region" description="Helical" evidence="1">
    <location>
        <begin position="58"/>
        <end position="79"/>
    </location>
</feature>
<comment type="caution">
    <text evidence="2">The sequence shown here is derived from an EMBL/GenBank/DDBJ whole genome shotgun (WGS) entry which is preliminary data.</text>
</comment>
<evidence type="ECO:0000256" key="1">
    <source>
        <dbReference type="SAM" id="Phobius"/>
    </source>
</evidence>
<feature type="transmembrane region" description="Helical" evidence="1">
    <location>
        <begin position="85"/>
        <end position="111"/>
    </location>
</feature>
<reference evidence="2" key="1">
    <citation type="submission" date="2022-10" db="EMBL/GenBank/DDBJ databases">
        <title>Hoeflea sp. G2-23, isolated from marine algae.</title>
        <authorList>
            <person name="Kristyanto S."/>
            <person name="Kim J.M."/>
            <person name="Jeon C.O."/>
        </authorList>
    </citation>
    <scope>NUCLEOTIDE SEQUENCE</scope>
    <source>
        <strain evidence="2">G2-23</strain>
    </source>
</reference>
<dbReference type="InterPro" id="IPR009707">
    <property type="entry name" value="GlpM/YdgC"/>
</dbReference>
<dbReference type="EMBL" id="JAOVZR010000001">
    <property type="protein sequence ID" value="MCY0149276.1"/>
    <property type="molecule type" value="Genomic_DNA"/>
</dbReference>
<keyword evidence="1" id="KW-0472">Membrane</keyword>
<dbReference type="Pfam" id="PF06942">
    <property type="entry name" value="GlpM"/>
    <property type="match status" value="1"/>
</dbReference>
<evidence type="ECO:0000313" key="3">
    <source>
        <dbReference type="Proteomes" id="UP001073227"/>
    </source>
</evidence>
<keyword evidence="1" id="KW-0812">Transmembrane</keyword>
<sequence length="113" mass="11912">MDVVWKGIVGGLATALIVALSKRGNVLPGILPLFPTFGLIALLIIGAKGDMVAFRETCLAGIKTIPAYVAFLMACYWTIARVDFVTAVCVGILVWLTVAVVIFLGAGLFGLSR</sequence>
<keyword evidence="3" id="KW-1185">Reference proteome</keyword>
<keyword evidence="1" id="KW-1133">Transmembrane helix</keyword>